<organism evidence="9 10">
    <name type="scientific">Streptomyces silvensis</name>
    <dbReference type="NCBI Taxonomy" id="1765722"/>
    <lineage>
        <taxon>Bacteria</taxon>
        <taxon>Bacillati</taxon>
        <taxon>Actinomycetota</taxon>
        <taxon>Actinomycetes</taxon>
        <taxon>Kitasatosporales</taxon>
        <taxon>Streptomycetaceae</taxon>
        <taxon>Streptomyces</taxon>
    </lineage>
</organism>
<dbReference type="Gene3D" id="3.30.350.10">
    <property type="entry name" value="Subtilisin inhibitor-like"/>
    <property type="match status" value="1"/>
</dbReference>
<dbReference type="RefSeq" id="WP_058849942.1">
    <property type="nucleotide sequence ID" value="NZ_LOCL01000042.1"/>
</dbReference>
<evidence type="ECO:0000256" key="4">
    <source>
        <dbReference type="ARBA" id="ARBA00022690"/>
    </source>
</evidence>
<reference evidence="9 10" key="1">
    <citation type="submission" date="2015-12" db="EMBL/GenBank/DDBJ databases">
        <title>Draft genome sequence of Streptomyces silvensis ATCC 53525, a producer of novel hormone antagonists.</title>
        <authorList>
            <person name="Johnston C.W."/>
            <person name="Li Y."/>
            <person name="Magarvey N.A."/>
        </authorList>
    </citation>
    <scope>NUCLEOTIDE SEQUENCE [LARGE SCALE GENOMIC DNA]</scope>
    <source>
        <strain evidence="9 10">ATCC 53525</strain>
    </source>
</reference>
<proteinExistence type="inferred from homology"/>
<dbReference type="STRING" id="1765722.AT728_13295"/>
<comment type="subcellular location">
    <subcellularLocation>
        <location evidence="1">Secreted</location>
    </subcellularLocation>
</comment>
<dbReference type="InterPro" id="IPR006311">
    <property type="entry name" value="TAT_signal"/>
</dbReference>
<dbReference type="OrthoDB" id="3427327at2"/>
<evidence type="ECO:0000259" key="8">
    <source>
        <dbReference type="Pfam" id="PF00720"/>
    </source>
</evidence>
<dbReference type="Pfam" id="PF00720">
    <property type="entry name" value="SSI"/>
    <property type="match status" value="1"/>
</dbReference>
<sequence length="165" mass="16847">MQHLTSRRLFLTAAATLAALAAGPATAQASPVAGALGNVLEEKTGVTGSGWFGEHGRHRLTITVDGTEGAADGTYTLECAPNGGSHASPGAACARLDQLAADGLNPFKPVPRGTMCTQQYGGPQTARVRGQWQGLHVDAVFSRADGCEISRWNSLVPVLPAAGGA</sequence>
<dbReference type="Proteomes" id="UP000054804">
    <property type="component" value="Unassembled WGS sequence"/>
</dbReference>
<feature type="domain" description="Subtilisin inhibitor" evidence="8">
    <location>
        <begin position="60"/>
        <end position="138"/>
    </location>
</feature>
<keyword evidence="3" id="KW-0964">Secreted</keyword>
<evidence type="ECO:0000256" key="5">
    <source>
        <dbReference type="ARBA" id="ARBA00022900"/>
    </source>
</evidence>
<dbReference type="SUPFAM" id="SSF55399">
    <property type="entry name" value="Subtilisin inhibitor"/>
    <property type="match status" value="1"/>
</dbReference>
<dbReference type="GO" id="GO:0005576">
    <property type="term" value="C:extracellular region"/>
    <property type="evidence" value="ECO:0007669"/>
    <property type="project" value="UniProtKB-SubCell"/>
</dbReference>
<dbReference type="InterPro" id="IPR020054">
    <property type="entry name" value="Prot_inh_SSI_I16_CS"/>
</dbReference>
<dbReference type="AlphaFoldDB" id="A0A0W7WYR1"/>
<accession>A0A0W7WYR1</accession>
<dbReference type="GO" id="GO:0004867">
    <property type="term" value="F:serine-type endopeptidase inhibitor activity"/>
    <property type="evidence" value="ECO:0007669"/>
    <property type="project" value="UniProtKB-KW"/>
</dbReference>
<keyword evidence="6" id="KW-1015">Disulfide bond</keyword>
<keyword evidence="5" id="KW-0722">Serine protease inhibitor</keyword>
<dbReference type="PROSITE" id="PS00999">
    <property type="entry name" value="SSI"/>
    <property type="match status" value="1"/>
</dbReference>
<keyword evidence="4" id="KW-0646">Protease inhibitor</keyword>
<name>A0A0W7WYR1_9ACTN</name>
<evidence type="ECO:0000256" key="6">
    <source>
        <dbReference type="ARBA" id="ARBA00023157"/>
    </source>
</evidence>
<dbReference type="InterPro" id="IPR023549">
    <property type="entry name" value="Subtilisin_inhibitor"/>
</dbReference>
<evidence type="ECO:0000256" key="1">
    <source>
        <dbReference type="ARBA" id="ARBA00004613"/>
    </source>
</evidence>
<keyword evidence="7" id="KW-0732">Signal</keyword>
<gene>
    <name evidence="9" type="ORF">AT728_13295</name>
</gene>
<evidence type="ECO:0000313" key="10">
    <source>
        <dbReference type="Proteomes" id="UP000054804"/>
    </source>
</evidence>
<evidence type="ECO:0000313" key="9">
    <source>
        <dbReference type="EMBL" id="KUF15707.1"/>
    </source>
</evidence>
<feature type="signal peptide" evidence="7">
    <location>
        <begin position="1"/>
        <end position="27"/>
    </location>
</feature>
<feature type="chain" id="PRO_5038376318" description="Subtilisin inhibitor domain-containing protein" evidence="7">
    <location>
        <begin position="28"/>
        <end position="165"/>
    </location>
</feature>
<comment type="similarity">
    <text evidence="2">Belongs to the protease inhibitor I16 (SSI) family.</text>
</comment>
<dbReference type="InterPro" id="IPR036819">
    <property type="entry name" value="Subtilisin_inhibitor-like_sf"/>
</dbReference>
<evidence type="ECO:0000256" key="7">
    <source>
        <dbReference type="SAM" id="SignalP"/>
    </source>
</evidence>
<dbReference type="EMBL" id="LOCL01000042">
    <property type="protein sequence ID" value="KUF15707.1"/>
    <property type="molecule type" value="Genomic_DNA"/>
</dbReference>
<dbReference type="PROSITE" id="PS51318">
    <property type="entry name" value="TAT"/>
    <property type="match status" value="1"/>
</dbReference>
<protein>
    <recommendedName>
        <fullName evidence="8">Subtilisin inhibitor domain-containing protein</fullName>
    </recommendedName>
</protein>
<keyword evidence="10" id="KW-1185">Reference proteome</keyword>
<evidence type="ECO:0000256" key="2">
    <source>
        <dbReference type="ARBA" id="ARBA00010472"/>
    </source>
</evidence>
<comment type="caution">
    <text evidence="9">The sequence shown here is derived from an EMBL/GenBank/DDBJ whole genome shotgun (WGS) entry which is preliminary data.</text>
</comment>
<evidence type="ECO:0000256" key="3">
    <source>
        <dbReference type="ARBA" id="ARBA00022525"/>
    </source>
</evidence>